<reference evidence="5 6" key="1">
    <citation type="journal article" date="2020" name="Nature">
        <title>Bacterial chemolithoautotrophy via manganese oxidation.</title>
        <authorList>
            <person name="Yu H."/>
            <person name="Leadbetter J.R."/>
        </authorList>
    </citation>
    <scope>NUCLEOTIDE SEQUENCE [LARGE SCALE GENOMIC DNA]</scope>
    <source>
        <strain evidence="5 6">RBP-1</strain>
    </source>
</reference>
<organism evidence="5 6">
    <name type="scientific">Ramlibacter lithotrophicus</name>
    <dbReference type="NCBI Taxonomy" id="2606681"/>
    <lineage>
        <taxon>Bacteria</taxon>
        <taxon>Pseudomonadati</taxon>
        <taxon>Pseudomonadota</taxon>
        <taxon>Betaproteobacteria</taxon>
        <taxon>Burkholderiales</taxon>
        <taxon>Comamonadaceae</taxon>
        <taxon>Ramlibacter</taxon>
    </lineage>
</organism>
<evidence type="ECO:0000313" key="6">
    <source>
        <dbReference type="Proteomes" id="UP000521868"/>
    </source>
</evidence>
<dbReference type="GO" id="GO:0016491">
    <property type="term" value="F:oxidoreductase activity"/>
    <property type="evidence" value="ECO:0007669"/>
    <property type="project" value="UniProtKB-KW"/>
</dbReference>
<keyword evidence="6" id="KW-1185">Reference proteome</keyword>
<evidence type="ECO:0000256" key="3">
    <source>
        <dbReference type="SAM" id="MobiDB-lite"/>
    </source>
</evidence>
<dbReference type="InterPro" id="IPR016208">
    <property type="entry name" value="Ald_Oxase/xanthine_DH-like"/>
</dbReference>
<feature type="region of interest" description="Disordered" evidence="3">
    <location>
        <begin position="1"/>
        <end position="22"/>
    </location>
</feature>
<gene>
    <name evidence="5" type="primary">hcrA</name>
    <name evidence="5" type="ORF">RAMLITH_19280</name>
</gene>
<dbReference type="InterPro" id="IPR017607">
    <property type="entry name" value="4hydrxbenzoyl-CoA_Rdtase_asu"/>
</dbReference>
<dbReference type="Proteomes" id="UP000521868">
    <property type="component" value="Unassembled WGS sequence"/>
</dbReference>
<dbReference type="PANTHER" id="PTHR11908">
    <property type="entry name" value="XANTHINE DEHYDROGENASE"/>
    <property type="match status" value="1"/>
</dbReference>
<dbReference type="InterPro" id="IPR046867">
    <property type="entry name" value="AldOxase/xan_DH_MoCoBD2"/>
</dbReference>
<dbReference type="Gene3D" id="3.90.1170.50">
    <property type="entry name" value="Aldehyde oxidase/xanthine dehydrogenase, a/b hammerhead"/>
    <property type="match status" value="1"/>
</dbReference>
<dbReference type="Pfam" id="PF02738">
    <property type="entry name" value="MoCoBD_1"/>
    <property type="match status" value="1"/>
</dbReference>
<dbReference type="RefSeq" id="WP_168109100.1">
    <property type="nucleotide sequence ID" value="NZ_VTOX01000008.1"/>
</dbReference>
<dbReference type="Gene3D" id="3.30.365.10">
    <property type="entry name" value="Aldehyde oxidase/xanthine dehydrogenase, molybdopterin binding domain"/>
    <property type="match status" value="4"/>
</dbReference>
<dbReference type="Pfam" id="PF01315">
    <property type="entry name" value="Ald_Xan_dh_C"/>
    <property type="match status" value="1"/>
</dbReference>
<comment type="caution">
    <text evidence="5">The sequence shown here is derived from an EMBL/GenBank/DDBJ whole genome shotgun (WGS) entry which is preliminary data.</text>
</comment>
<dbReference type="InterPro" id="IPR036856">
    <property type="entry name" value="Ald_Oxase/Xan_DH_a/b_sf"/>
</dbReference>
<dbReference type="InterPro" id="IPR000674">
    <property type="entry name" value="Ald_Oxase/Xan_DH_a/b"/>
</dbReference>
<dbReference type="InterPro" id="IPR037165">
    <property type="entry name" value="AldOxase/xan_DH_Mopterin-bd_sf"/>
</dbReference>
<dbReference type="AlphaFoldDB" id="A0A7X6DIU5"/>
<dbReference type="PANTHER" id="PTHR11908:SF132">
    <property type="entry name" value="ALDEHYDE OXIDASE 1-RELATED"/>
    <property type="match status" value="1"/>
</dbReference>
<accession>A0A7X6DIU5</accession>
<feature type="region of interest" description="Disordered" evidence="3">
    <location>
        <begin position="767"/>
        <end position="788"/>
    </location>
</feature>
<dbReference type="SUPFAM" id="SSF54665">
    <property type="entry name" value="CO dehydrogenase molybdoprotein N-domain-like"/>
    <property type="match status" value="1"/>
</dbReference>
<evidence type="ECO:0000256" key="2">
    <source>
        <dbReference type="ARBA" id="ARBA00023002"/>
    </source>
</evidence>
<evidence type="ECO:0000313" key="5">
    <source>
        <dbReference type="EMBL" id="NKE67970.1"/>
    </source>
</evidence>
<dbReference type="SUPFAM" id="SSF56003">
    <property type="entry name" value="Molybdenum cofactor-binding domain"/>
    <property type="match status" value="1"/>
</dbReference>
<protein>
    <submittedName>
        <fullName evidence="5">4-hydroxybenzoyl-CoA reductase subunit alpha</fullName>
        <ecNumber evidence="5">1.3.7.9</ecNumber>
    </submittedName>
</protein>
<name>A0A7X6DIU5_9BURK</name>
<keyword evidence="1" id="KW-0500">Molybdenum</keyword>
<dbReference type="NCBIfam" id="TIGR03194">
    <property type="entry name" value="4hydrxCoA_A"/>
    <property type="match status" value="1"/>
</dbReference>
<dbReference type="Pfam" id="PF20256">
    <property type="entry name" value="MoCoBD_2"/>
    <property type="match status" value="1"/>
</dbReference>
<evidence type="ECO:0000259" key="4">
    <source>
        <dbReference type="SMART" id="SM01008"/>
    </source>
</evidence>
<evidence type="ECO:0000256" key="1">
    <source>
        <dbReference type="ARBA" id="ARBA00022505"/>
    </source>
</evidence>
<dbReference type="EC" id="1.3.7.9" evidence="5"/>
<keyword evidence="2 5" id="KW-0560">Oxidoreductase</keyword>
<sequence>MKREPHALERPVAPPTHSVGERTPLVDGIEKVTGRARYTADLPVGMALVGLIGRSTVAHGLIRSIDASRALALPGVRAVITGEDFSAPYGVIPIAQNEWPLARGKVRYRGEPLFAVAADDEVAARAGLAAVQVDIDELPAHFSAADARAEGAVLLHDNKPGNLEREVVQDFGDVDAGFGEADLVLERRYECPEIAHGQIELNMTIAQWEPERERLIVQSVTQVPYYLHLMLAQTLGLDESQIRVVKPFVGGGFGHRVEPLNFEMVAAALARAAGGTVKLELTREEVFLTHRGRPHSEMRVKIGLKKSGEITALDAEVVQRGGAYGGYGLVTILYAGALLHALYKVGAVRYRGYRVYTNLPPCGAMRGHGAVNVRFAVESLLDEMAGQLGLDPFALRRANLIEAPYRTLNDLQVNSYGLPQCLDAVEQASGWHQRRGNLPPGRGLGLACSHYVSGSAKPVHWSGEPHAVVNLKLDFDGGITILTGASDIGQGSNTLLTQVVAEVLLLPMTRIRVVSADSMLTPKDNGSYSSRVSFMVGNAGLRAAEGLKRTLVAAAAKKLEVTPDEIEWGGESCWVVGTDKALTWAQCVQAALAEDGTMTIKGTWSTPPETQGGKFRGAAVGSTAGFSYAAQVVEVQVDEDTGAVRVENVWVAHDCGRALNPLAVEGQVQGAVWMGMGQALQEETQYHEGLHLRPNMLDYRIPTIAESPPIHVTLVESMDPLGPFGAKEGSEGGLHGFPPALTAAIADALGLRLNALPVTPDRVFDALQERRRERKRQAAKRQPSPEPT</sequence>
<dbReference type="EMBL" id="VTOX01000008">
    <property type="protein sequence ID" value="NKE67970.1"/>
    <property type="molecule type" value="Genomic_DNA"/>
</dbReference>
<proteinExistence type="predicted"/>
<dbReference type="SMART" id="SM01008">
    <property type="entry name" value="Ald_Xan_dh_C"/>
    <property type="match status" value="1"/>
</dbReference>
<dbReference type="InterPro" id="IPR008274">
    <property type="entry name" value="AldOxase/xan_DH_MoCoBD1"/>
</dbReference>
<feature type="domain" description="Aldehyde oxidase/xanthine dehydrogenase a/b hammerhead" evidence="4">
    <location>
        <begin position="33"/>
        <end position="139"/>
    </location>
</feature>
<dbReference type="GO" id="GO:0005506">
    <property type="term" value="F:iron ion binding"/>
    <property type="evidence" value="ECO:0007669"/>
    <property type="project" value="InterPro"/>
</dbReference>